<name>A0A450TYF9_9GAMM</name>
<protein>
    <submittedName>
        <fullName evidence="1">Uncharacterized protein</fullName>
    </submittedName>
</protein>
<evidence type="ECO:0000313" key="1">
    <source>
        <dbReference type="EMBL" id="VFJ74537.1"/>
    </source>
</evidence>
<organism evidence="1">
    <name type="scientific">Candidatus Kentrum sp. FW</name>
    <dbReference type="NCBI Taxonomy" id="2126338"/>
    <lineage>
        <taxon>Bacteria</taxon>
        <taxon>Pseudomonadati</taxon>
        <taxon>Pseudomonadota</taxon>
        <taxon>Gammaproteobacteria</taxon>
        <taxon>Candidatus Kentrum</taxon>
    </lineage>
</organism>
<sequence length="147" mass="17370">MRVAAAAISALYWTTVLKAPDEIFTTVFGLFHRGENLKRFDNAWEQFLTSRLDYVPDYWRFHLFVKSYLDRGTKYITATIDRCLARTNRQDLEPLFSIYARLLVQTELPSLSGSQPLAQSLWIGPRLRWIENMCIRSFLRNGWRFEL</sequence>
<accession>A0A450TYF9</accession>
<reference evidence="1" key="1">
    <citation type="submission" date="2019-02" db="EMBL/GenBank/DDBJ databases">
        <authorList>
            <person name="Gruber-Vodicka R. H."/>
            <person name="Seah K. B. B."/>
        </authorList>
    </citation>
    <scope>NUCLEOTIDE SEQUENCE</scope>
    <source>
        <strain evidence="1">BECK_BZ131</strain>
    </source>
</reference>
<dbReference type="EMBL" id="CAADFE010000063">
    <property type="protein sequence ID" value="VFJ74537.1"/>
    <property type="molecule type" value="Genomic_DNA"/>
</dbReference>
<dbReference type="AlphaFoldDB" id="A0A450TYF9"/>
<gene>
    <name evidence="1" type="ORF">BECKFW1821C_GA0114237_106322</name>
</gene>
<proteinExistence type="predicted"/>